<dbReference type="PANTHER" id="PTHR37366:SF1">
    <property type="entry name" value="SPERM ACROSOME MEMBRANE-ASSOCIATED PROTEIN 6"/>
    <property type="match status" value="1"/>
</dbReference>
<keyword evidence="3" id="KW-0812">Transmembrane</keyword>
<dbReference type="SMART" id="SM00099">
    <property type="entry name" value="btg1"/>
    <property type="match status" value="1"/>
</dbReference>
<sequence length="401" mass="46214">MQCMFSFGGYLSAGLQEQARKFNCMNCEEEHCKLPIECPIEDIYVHEFRTVVMNCSTGFPLPMDDITVLWKFHWQVRTRRWSRFKALHRGMEFIFLITRMVLDKEGTYACEISTDEDVLIRKYFFVNVTYSSLRESIRRMEQLFNMIVNSNTTEPPTVKPRKWIDLRRVFNPKKSLSMAEYILYTAIVAMATVLLVLIVGFTYPKMHREIEAAVTFLVKILNLKRRVKPEKLVVLAENMAHLLHKKYQGHWYPDKPERGQAYRCIRINSWQYVDESLLLACAMSGIEYSRLPLPDEMTIWIDPFEVCGRFAEHTDFFTIASFKNEVAVKEAKRKHSEQTSDYSSEGPSSGSVSENSSDDETAVEKATVSKNMSNGTIAMDNTAIPCHGTLIPNTGSLLNIV</sequence>
<evidence type="ECO:0000259" key="4">
    <source>
        <dbReference type="SMART" id="SM00099"/>
    </source>
</evidence>
<dbReference type="Bgee" id="ENSXETG00000034964">
    <property type="expression patterns" value="Expressed in 4-cell stage embryo and 7 other cell types or tissues"/>
</dbReference>
<evidence type="ECO:0000256" key="2">
    <source>
        <dbReference type="SAM" id="MobiDB-lite"/>
    </source>
</evidence>
<feature type="domain" description="Anti-proliferative protein" evidence="4">
    <location>
        <begin position="206"/>
        <end position="313"/>
    </location>
</feature>
<name>A0A6I8RUX3_XENTR</name>
<dbReference type="Ensembl" id="ENSXETT00000069712">
    <property type="protein sequence ID" value="ENSXETP00000084350"/>
    <property type="gene ID" value="ENSXETG00000034964"/>
</dbReference>
<dbReference type="InterPro" id="IPR002087">
    <property type="entry name" value="Anti_prolifrtn"/>
</dbReference>
<dbReference type="Gene3D" id="3.90.640.90">
    <property type="entry name" value="Anti-proliferative protein, N-terminal domain"/>
    <property type="match status" value="1"/>
</dbReference>
<reference evidence="5" key="2">
    <citation type="submission" date="2020-05" db="UniProtKB">
        <authorList>
            <consortium name="Ensembl"/>
        </authorList>
    </citation>
    <scope>IDENTIFICATION</scope>
</reference>
<dbReference type="InterPro" id="IPR036054">
    <property type="entry name" value="BTG-like_sf"/>
</dbReference>
<dbReference type="SUPFAM" id="SSF160696">
    <property type="entry name" value="BTG domain-like"/>
    <property type="match status" value="1"/>
</dbReference>
<proteinExistence type="inferred from homology"/>
<feature type="region of interest" description="Disordered" evidence="2">
    <location>
        <begin position="333"/>
        <end position="369"/>
    </location>
</feature>
<dbReference type="GO" id="GO:0007342">
    <property type="term" value="P:fusion of sperm to egg plasma membrane involved in single fertilization"/>
    <property type="evidence" value="ECO:0007669"/>
    <property type="project" value="InterPro"/>
</dbReference>
<feature type="compositionally biased region" description="Low complexity" evidence="2">
    <location>
        <begin position="340"/>
        <end position="355"/>
    </location>
</feature>
<evidence type="ECO:0000256" key="1">
    <source>
        <dbReference type="ARBA" id="ARBA00007989"/>
    </source>
</evidence>
<dbReference type="PANTHER" id="PTHR37366">
    <property type="entry name" value="SPERM ACROSOME MEMBRANE-ASSOCIATED PROTEIN 6"/>
    <property type="match status" value="1"/>
</dbReference>
<comment type="similarity">
    <text evidence="1">Belongs to the BTG family.</text>
</comment>
<feature type="transmembrane region" description="Helical" evidence="3">
    <location>
        <begin position="181"/>
        <end position="203"/>
    </location>
</feature>
<accession>A0A6I8RUX3</accession>
<dbReference type="FunFam" id="3.90.640.90:FF:000002">
    <property type="entry name" value="BTG anti-proliferation factor 4"/>
    <property type="match status" value="1"/>
</dbReference>
<dbReference type="AlphaFoldDB" id="A0A6I8RUX3"/>
<evidence type="ECO:0000313" key="5">
    <source>
        <dbReference type="Ensembl" id="ENSXETP00000084350"/>
    </source>
</evidence>
<evidence type="ECO:0000256" key="3">
    <source>
        <dbReference type="SAM" id="Phobius"/>
    </source>
</evidence>
<dbReference type="Pfam" id="PF07742">
    <property type="entry name" value="BTG"/>
    <property type="match status" value="1"/>
</dbReference>
<reference evidence="5" key="1">
    <citation type="journal article" date="2010" name="Science">
        <title>The genome of the Western clawed frog Xenopus tropicalis.</title>
        <authorList>
            <person name="Hellsten U."/>
            <person name="Harland R.M."/>
            <person name="Gilchrist M.J."/>
            <person name="Hendrix D."/>
            <person name="Jurka J."/>
            <person name="Kapitonov V."/>
            <person name="Ovcharenko I."/>
            <person name="Putnam N.H."/>
            <person name="Shu S."/>
            <person name="Taher L."/>
            <person name="Blitz I.L."/>
            <person name="Blumberg B."/>
            <person name="Dichmann D.S."/>
            <person name="Dubchak I."/>
            <person name="Amaya E."/>
            <person name="Detter J.C."/>
            <person name="Fletcher R."/>
            <person name="Gerhard D.S."/>
            <person name="Goodstein D."/>
            <person name="Graves T."/>
            <person name="Grigoriev I.V."/>
            <person name="Grimwood J."/>
            <person name="Kawashima T."/>
            <person name="Lindquist E."/>
            <person name="Lucas S.M."/>
            <person name="Mead P.E."/>
            <person name="Mitros T."/>
            <person name="Ogino H."/>
            <person name="Ohta Y."/>
            <person name="Poliakov A.V."/>
            <person name="Pollet N."/>
            <person name="Robert J."/>
            <person name="Salamov A."/>
            <person name="Sater A.K."/>
            <person name="Schmutz J."/>
            <person name="Terry A."/>
            <person name="Vize P.D."/>
            <person name="Warren W.C."/>
            <person name="Wells D."/>
            <person name="Wills A."/>
            <person name="Wilson R.K."/>
            <person name="Zimmerman L.B."/>
            <person name="Zorn A.M."/>
            <person name="Grainger R."/>
            <person name="Grammer T."/>
            <person name="Khokha M.K."/>
            <person name="Richardson P.M."/>
            <person name="Rokhsar D.S."/>
        </authorList>
    </citation>
    <scope>NUCLEOTIDE SEQUENCE [LARGE SCALE GENOMIC DNA]</scope>
    <source>
        <strain evidence="5">Nigerian</strain>
    </source>
</reference>
<keyword evidence="3" id="KW-0472">Membrane</keyword>
<dbReference type="GeneTree" id="ENSGT00950000182952"/>
<dbReference type="PRINTS" id="PR00310">
    <property type="entry name" value="ANTIPRLFBTG1"/>
</dbReference>
<dbReference type="InterPro" id="IPR036179">
    <property type="entry name" value="Ig-like_dom_sf"/>
</dbReference>
<keyword evidence="3" id="KW-1133">Transmembrane helix</keyword>
<dbReference type="SUPFAM" id="SSF48726">
    <property type="entry name" value="Immunoglobulin"/>
    <property type="match status" value="1"/>
</dbReference>
<organism evidence="5">
    <name type="scientific">Xenopus tropicalis</name>
    <name type="common">Western clawed frog</name>
    <name type="synonym">Silurana tropicalis</name>
    <dbReference type="NCBI Taxonomy" id="8364"/>
    <lineage>
        <taxon>Eukaryota</taxon>
        <taxon>Metazoa</taxon>
        <taxon>Chordata</taxon>
        <taxon>Craniata</taxon>
        <taxon>Vertebrata</taxon>
        <taxon>Euteleostomi</taxon>
        <taxon>Amphibia</taxon>
        <taxon>Batrachia</taxon>
        <taxon>Anura</taxon>
        <taxon>Pipoidea</taxon>
        <taxon>Pipidae</taxon>
        <taxon>Xenopodinae</taxon>
        <taxon>Xenopus</taxon>
        <taxon>Silurana</taxon>
    </lineage>
</organism>
<dbReference type="InParanoid" id="A0A6I8RUX3"/>
<protein>
    <recommendedName>
        <fullName evidence="4">Anti-proliferative protein domain-containing protein</fullName>
    </recommendedName>
</protein>
<dbReference type="InterPro" id="IPR034549">
    <property type="entry name" value="SPACA6"/>
</dbReference>